<name>A0A9D4T0Q2_RHISA</name>
<reference evidence="2" key="2">
    <citation type="submission" date="2021-09" db="EMBL/GenBank/DDBJ databases">
        <authorList>
            <person name="Jia N."/>
            <person name="Wang J."/>
            <person name="Shi W."/>
            <person name="Du L."/>
            <person name="Sun Y."/>
            <person name="Zhan W."/>
            <person name="Jiang J."/>
            <person name="Wang Q."/>
            <person name="Zhang B."/>
            <person name="Ji P."/>
            <person name="Sakyi L.B."/>
            <person name="Cui X."/>
            <person name="Yuan T."/>
            <person name="Jiang B."/>
            <person name="Yang W."/>
            <person name="Lam T.T.-Y."/>
            <person name="Chang Q."/>
            <person name="Ding S."/>
            <person name="Wang X."/>
            <person name="Zhu J."/>
            <person name="Ruan X."/>
            <person name="Zhao L."/>
            <person name="Wei J."/>
            <person name="Que T."/>
            <person name="Du C."/>
            <person name="Cheng J."/>
            <person name="Dai P."/>
            <person name="Han X."/>
            <person name="Huang E."/>
            <person name="Gao Y."/>
            <person name="Liu J."/>
            <person name="Shao H."/>
            <person name="Ye R."/>
            <person name="Li L."/>
            <person name="Wei W."/>
            <person name="Wang X."/>
            <person name="Wang C."/>
            <person name="Huo Q."/>
            <person name="Li W."/>
            <person name="Guo W."/>
            <person name="Chen H."/>
            <person name="Chen S."/>
            <person name="Zhou L."/>
            <person name="Zhou L."/>
            <person name="Ni X."/>
            <person name="Tian J."/>
            <person name="Zhou Y."/>
            <person name="Sheng Y."/>
            <person name="Liu T."/>
            <person name="Pan Y."/>
            <person name="Xia L."/>
            <person name="Li J."/>
            <person name="Zhao F."/>
            <person name="Cao W."/>
        </authorList>
    </citation>
    <scope>NUCLEOTIDE SEQUENCE</scope>
    <source>
        <strain evidence="2">Rsan-2018</strain>
        <tissue evidence="2">Larvae</tissue>
    </source>
</reference>
<evidence type="ECO:0000313" key="3">
    <source>
        <dbReference type="Proteomes" id="UP000821837"/>
    </source>
</evidence>
<organism evidence="2 3">
    <name type="scientific">Rhipicephalus sanguineus</name>
    <name type="common">Brown dog tick</name>
    <name type="synonym">Ixodes sanguineus</name>
    <dbReference type="NCBI Taxonomy" id="34632"/>
    <lineage>
        <taxon>Eukaryota</taxon>
        <taxon>Metazoa</taxon>
        <taxon>Ecdysozoa</taxon>
        <taxon>Arthropoda</taxon>
        <taxon>Chelicerata</taxon>
        <taxon>Arachnida</taxon>
        <taxon>Acari</taxon>
        <taxon>Parasitiformes</taxon>
        <taxon>Ixodida</taxon>
        <taxon>Ixodoidea</taxon>
        <taxon>Ixodidae</taxon>
        <taxon>Rhipicephalinae</taxon>
        <taxon>Rhipicephalus</taxon>
        <taxon>Rhipicephalus</taxon>
    </lineage>
</organism>
<dbReference type="EMBL" id="JABSTV010001248">
    <property type="protein sequence ID" value="KAH7967636.1"/>
    <property type="molecule type" value="Genomic_DNA"/>
</dbReference>
<reference evidence="2" key="1">
    <citation type="journal article" date="2020" name="Cell">
        <title>Large-Scale Comparative Analyses of Tick Genomes Elucidate Their Genetic Diversity and Vector Capacities.</title>
        <authorList>
            <consortium name="Tick Genome and Microbiome Consortium (TIGMIC)"/>
            <person name="Jia N."/>
            <person name="Wang J."/>
            <person name="Shi W."/>
            <person name="Du L."/>
            <person name="Sun Y."/>
            <person name="Zhan W."/>
            <person name="Jiang J.F."/>
            <person name="Wang Q."/>
            <person name="Zhang B."/>
            <person name="Ji P."/>
            <person name="Bell-Sakyi L."/>
            <person name="Cui X.M."/>
            <person name="Yuan T.T."/>
            <person name="Jiang B.G."/>
            <person name="Yang W.F."/>
            <person name="Lam T.T."/>
            <person name="Chang Q.C."/>
            <person name="Ding S.J."/>
            <person name="Wang X.J."/>
            <person name="Zhu J.G."/>
            <person name="Ruan X.D."/>
            <person name="Zhao L."/>
            <person name="Wei J.T."/>
            <person name="Ye R.Z."/>
            <person name="Que T.C."/>
            <person name="Du C.H."/>
            <person name="Zhou Y.H."/>
            <person name="Cheng J.X."/>
            <person name="Dai P.F."/>
            <person name="Guo W.B."/>
            <person name="Han X.H."/>
            <person name="Huang E.J."/>
            <person name="Li L.F."/>
            <person name="Wei W."/>
            <person name="Gao Y.C."/>
            <person name="Liu J.Z."/>
            <person name="Shao H.Z."/>
            <person name="Wang X."/>
            <person name="Wang C.C."/>
            <person name="Yang T.C."/>
            <person name="Huo Q.B."/>
            <person name="Li W."/>
            <person name="Chen H.Y."/>
            <person name="Chen S.E."/>
            <person name="Zhou L.G."/>
            <person name="Ni X.B."/>
            <person name="Tian J.H."/>
            <person name="Sheng Y."/>
            <person name="Liu T."/>
            <person name="Pan Y.S."/>
            <person name="Xia L.Y."/>
            <person name="Li J."/>
            <person name="Zhao F."/>
            <person name="Cao W.C."/>
        </authorList>
    </citation>
    <scope>NUCLEOTIDE SEQUENCE</scope>
    <source>
        <strain evidence="2">Rsan-2018</strain>
    </source>
</reference>
<protein>
    <submittedName>
        <fullName evidence="2">Uncharacterized protein</fullName>
    </submittedName>
</protein>
<evidence type="ECO:0000313" key="2">
    <source>
        <dbReference type="EMBL" id="KAH7967636.1"/>
    </source>
</evidence>
<evidence type="ECO:0000256" key="1">
    <source>
        <dbReference type="SAM" id="MobiDB-lite"/>
    </source>
</evidence>
<dbReference type="Proteomes" id="UP000821837">
    <property type="component" value="Unassembled WGS sequence"/>
</dbReference>
<sequence length="105" mass="10800">MPSSSATAATRPRSPVLPPSLAARGHTHNGELQLPSKAQDSLCRDEEAMGMTQGHRGGGGRCHHRQAPLKIKDPQSKAAPGMGAAPRGPGSSSNAGLARGVHQDH</sequence>
<feature type="region of interest" description="Disordered" evidence="1">
    <location>
        <begin position="1"/>
        <end position="105"/>
    </location>
</feature>
<feature type="compositionally biased region" description="Low complexity" evidence="1">
    <location>
        <begin position="1"/>
        <end position="14"/>
    </location>
</feature>
<gene>
    <name evidence="2" type="ORF">HPB52_001513</name>
</gene>
<accession>A0A9D4T0Q2</accession>
<feature type="compositionally biased region" description="Low complexity" evidence="1">
    <location>
        <begin position="78"/>
        <end position="96"/>
    </location>
</feature>
<comment type="caution">
    <text evidence="2">The sequence shown here is derived from an EMBL/GenBank/DDBJ whole genome shotgun (WGS) entry which is preliminary data.</text>
</comment>
<dbReference type="AlphaFoldDB" id="A0A9D4T0Q2"/>
<proteinExistence type="predicted"/>
<keyword evidence="3" id="KW-1185">Reference proteome</keyword>